<reference evidence="2 3" key="1">
    <citation type="submission" date="2014-04" db="EMBL/GenBank/DDBJ databases">
        <authorList>
            <consortium name="DOE Joint Genome Institute"/>
            <person name="Kuo A."/>
            <person name="Kohler A."/>
            <person name="Jargeat P."/>
            <person name="Nagy L.G."/>
            <person name="Floudas D."/>
            <person name="Copeland A."/>
            <person name="Barry K.W."/>
            <person name="Cichocki N."/>
            <person name="Veneault-Fourrey C."/>
            <person name="LaButti K."/>
            <person name="Lindquist E.A."/>
            <person name="Lipzen A."/>
            <person name="Lundell T."/>
            <person name="Morin E."/>
            <person name="Murat C."/>
            <person name="Sun H."/>
            <person name="Tunlid A."/>
            <person name="Henrissat B."/>
            <person name="Grigoriev I.V."/>
            <person name="Hibbett D.S."/>
            <person name="Martin F."/>
            <person name="Nordberg H.P."/>
            <person name="Cantor M.N."/>
            <person name="Hua S.X."/>
        </authorList>
    </citation>
    <scope>NUCLEOTIDE SEQUENCE [LARGE SCALE GENOMIC DNA]</scope>
    <source>
        <strain evidence="2 3">Ve08.2h10</strain>
    </source>
</reference>
<protein>
    <submittedName>
        <fullName evidence="2">Uncharacterized protein</fullName>
    </submittedName>
</protein>
<gene>
    <name evidence="2" type="ORF">PAXRUDRAFT_12642</name>
</gene>
<reference evidence="3" key="2">
    <citation type="submission" date="2015-01" db="EMBL/GenBank/DDBJ databases">
        <title>Evolutionary Origins and Diversification of the Mycorrhizal Mutualists.</title>
        <authorList>
            <consortium name="DOE Joint Genome Institute"/>
            <consortium name="Mycorrhizal Genomics Consortium"/>
            <person name="Kohler A."/>
            <person name="Kuo A."/>
            <person name="Nagy L.G."/>
            <person name="Floudas D."/>
            <person name="Copeland A."/>
            <person name="Barry K.W."/>
            <person name="Cichocki N."/>
            <person name="Veneault-Fourrey C."/>
            <person name="LaButti K."/>
            <person name="Lindquist E.A."/>
            <person name="Lipzen A."/>
            <person name="Lundell T."/>
            <person name="Morin E."/>
            <person name="Murat C."/>
            <person name="Riley R."/>
            <person name="Ohm R."/>
            <person name="Sun H."/>
            <person name="Tunlid A."/>
            <person name="Henrissat B."/>
            <person name="Grigoriev I.V."/>
            <person name="Hibbett D.S."/>
            <person name="Martin F."/>
        </authorList>
    </citation>
    <scope>NUCLEOTIDE SEQUENCE [LARGE SCALE GENOMIC DNA]</scope>
    <source>
        <strain evidence="3">Ve08.2h10</strain>
    </source>
</reference>
<sequence length="510" mass="55899">MSHSDSELEHEDFGARLAAVSDSDKEDRNEEGECEHDSASDASGSDIKELLEYVQKAYYETHNELQSVFKDYLALSATIPAQSHTRVLKKSSDLDLKIIKAAKKYTMFYHFWINDNLFPTTPKPDVNPCSPAHWSSPESMADGTIVELYEAVPQELHEKMEIYKGFGSLDSAGLLFAPLNLSPKLYSSQSHNKASNVDLLHLLKKPESVRVEGKYECIAPVLFADPQVMSSNTFLKSEILLNMVHLLLFGKSSLSEKKKGRPKARGEHMGAQCVTEGLVAGVAIIAHYLLTHNVELSHEGTQTKIPYRKDYDFYLKHLFKRTAWSQEVMEYYNNGVFRNHAASNTSKAPTSTTVPAQRPHSWEDDFLDEMDQDPDVFDELPVPSAVSAPSQTAALQLWGNSSSSTPAVTIHPLQAAGQTAGNPGSTLVNHHTLTSTDSRMSANINVSATTQVHLSIGQISLNDTTPGSSASAGRRPSASKQKVTPTPAILPQPDCLTCARANGTKGGTKK</sequence>
<dbReference type="AlphaFoldDB" id="A0A0D0D918"/>
<feature type="region of interest" description="Disordered" evidence="1">
    <location>
        <begin position="1"/>
        <end position="43"/>
    </location>
</feature>
<keyword evidence="3" id="KW-1185">Reference proteome</keyword>
<evidence type="ECO:0000313" key="3">
    <source>
        <dbReference type="Proteomes" id="UP000054538"/>
    </source>
</evidence>
<proteinExistence type="predicted"/>
<feature type="compositionally biased region" description="Basic and acidic residues" evidence="1">
    <location>
        <begin position="1"/>
        <end position="14"/>
    </location>
</feature>
<organism evidence="2 3">
    <name type="scientific">Paxillus rubicundulus Ve08.2h10</name>
    <dbReference type="NCBI Taxonomy" id="930991"/>
    <lineage>
        <taxon>Eukaryota</taxon>
        <taxon>Fungi</taxon>
        <taxon>Dikarya</taxon>
        <taxon>Basidiomycota</taxon>
        <taxon>Agaricomycotina</taxon>
        <taxon>Agaricomycetes</taxon>
        <taxon>Agaricomycetidae</taxon>
        <taxon>Boletales</taxon>
        <taxon>Paxilineae</taxon>
        <taxon>Paxillaceae</taxon>
        <taxon>Paxillus</taxon>
    </lineage>
</organism>
<evidence type="ECO:0000256" key="1">
    <source>
        <dbReference type="SAM" id="MobiDB-lite"/>
    </source>
</evidence>
<dbReference type="InParanoid" id="A0A0D0D918"/>
<dbReference type="Pfam" id="PF20414">
    <property type="entry name" value="DUF6698"/>
    <property type="match status" value="1"/>
</dbReference>
<evidence type="ECO:0000313" key="2">
    <source>
        <dbReference type="EMBL" id="KIK93462.1"/>
    </source>
</evidence>
<feature type="region of interest" description="Disordered" evidence="1">
    <location>
        <begin position="461"/>
        <end position="510"/>
    </location>
</feature>
<feature type="compositionally biased region" description="Low complexity" evidence="1">
    <location>
        <begin position="466"/>
        <end position="479"/>
    </location>
</feature>
<name>A0A0D0D918_9AGAM</name>
<accession>A0A0D0D918</accession>
<dbReference type="EMBL" id="KN825183">
    <property type="protein sequence ID" value="KIK93462.1"/>
    <property type="molecule type" value="Genomic_DNA"/>
</dbReference>
<dbReference type="Proteomes" id="UP000054538">
    <property type="component" value="Unassembled WGS sequence"/>
</dbReference>
<dbReference type="InterPro" id="IPR046521">
    <property type="entry name" value="DUF6698"/>
</dbReference>
<dbReference type="HOGENOM" id="CLU_028048_2_0_1"/>
<dbReference type="OrthoDB" id="2691745at2759"/>